<dbReference type="Proteomes" id="UP000290189">
    <property type="component" value="Unassembled WGS sequence"/>
</dbReference>
<keyword evidence="11" id="KW-0496">Mitochondrion</keyword>
<dbReference type="SMART" id="SM00397">
    <property type="entry name" value="t_SNARE"/>
    <property type="match status" value="1"/>
</dbReference>
<organism evidence="10 12">
    <name type="scientific">Plasmodiophora brassicae</name>
    <name type="common">Clubroot disease agent</name>
    <dbReference type="NCBI Taxonomy" id="37360"/>
    <lineage>
        <taxon>Eukaryota</taxon>
        <taxon>Sar</taxon>
        <taxon>Rhizaria</taxon>
        <taxon>Endomyxa</taxon>
        <taxon>Phytomyxea</taxon>
        <taxon>Plasmodiophorida</taxon>
        <taxon>Plasmodiophoridae</taxon>
        <taxon>Plasmodiophora</taxon>
    </lineage>
</organism>
<dbReference type="Proteomes" id="UP000039324">
    <property type="component" value="Unassembled WGS sequence"/>
</dbReference>
<protein>
    <recommendedName>
        <fullName evidence="9">t-SNARE coiled-coil homology domain-containing protein</fullName>
    </recommendedName>
</protein>
<evidence type="ECO:0000256" key="8">
    <source>
        <dbReference type="SAM" id="Phobius"/>
    </source>
</evidence>
<feature type="transmembrane region" description="Helical" evidence="8">
    <location>
        <begin position="200"/>
        <end position="221"/>
    </location>
</feature>
<reference evidence="11 13" key="2">
    <citation type="submission" date="2018-03" db="EMBL/GenBank/DDBJ databases">
        <authorList>
            <person name="Fogelqvist J."/>
        </authorList>
    </citation>
    <scope>NUCLEOTIDE SEQUENCE [LARGE SCALE GENOMIC DNA]</scope>
</reference>
<sequence length="222" mass="25664">MSTDVDLRHDCLVDSINHCEVQFRTLADLDRPADRQALLDKLTSSVSLVSRELKILDSECRLLSPDECHRWRFVLRAHRDKVKEFQRDLEWARSEFEQANANVVIESSDFVSERIDEVERERRLLAYGQSLMAQTTDSGNNALRIIEETKAVGTETAAKLKQQGEQLTRIHDQAFEIEDTLDRAIFIGKRLGRRLATDKFIWVMIMLIVLAAIFIVVWKLAH</sequence>
<evidence type="ECO:0000313" key="10">
    <source>
        <dbReference type="EMBL" id="CEO95363.1"/>
    </source>
</evidence>
<evidence type="ECO:0000256" key="1">
    <source>
        <dbReference type="ARBA" id="ARBA00004211"/>
    </source>
</evidence>
<accession>A0A0G4IJI0</accession>
<keyword evidence="2" id="KW-0813">Transport</keyword>
<dbReference type="GO" id="GO:0006906">
    <property type="term" value="P:vesicle fusion"/>
    <property type="evidence" value="ECO:0007669"/>
    <property type="project" value="TreeGrafter"/>
</dbReference>
<dbReference type="OrthoDB" id="19261at2759"/>
<geneLocation type="mitochondrion" evidence="11"/>
<dbReference type="AlphaFoldDB" id="A0A0G4IJI0"/>
<evidence type="ECO:0000313" key="13">
    <source>
        <dbReference type="Proteomes" id="UP000290189"/>
    </source>
</evidence>
<reference evidence="10 12" key="1">
    <citation type="submission" date="2015-02" db="EMBL/GenBank/DDBJ databases">
        <authorList>
            <person name="Chooi Y.-H."/>
        </authorList>
    </citation>
    <scope>NUCLEOTIDE SEQUENCE [LARGE SCALE GENOMIC DNA]</scope>
    <source>
        <strain evidence="10">E3</strain>
    </source>
</reference>
<feature type="coiled-coil region" evidence="7">
    <location>
        <begin position="75"/>
        <end position="102"/>
    </location>
</feature>
<keyword evidence="12" id="KW-1185">Reference proteome</keyword>
<evidence type="ECO:0000313" key="11">
    <source>
        <dbReference type="EMBL" id="SPQ96185.1"/>
    </source>
</evidence>
<dbReference type="PANTHER" id="PTHR21230:SF79">
    <property type="entry name" value="T-SNARE COILED-COIL HOMOLOGY DOMAIN-CONTAINING PROTEIN"/>
    <property type="match status" value="1"/>
</dbReference>
<dbReference type="GO" id="GO:0015031">
    <property type="term" value="P:protein transport"/>
    <property type="evidence" value="ECO:0007669"/>
    <property type="project" value="UniProtKB-KW"/>
</dbReference>
<keyword evidence="3 8" id="KW-0812">Transmembrane</keyword>
<evidence type="ECO:0000259" key="9">
    <source>
        <dbReference type="SMART" id="SM00397"/>
    </source>
</evidence>
<comment type="subcellular location">
    <subcellularLocation>
        <location evidence="1">Membrane</location>
        <topology evidence="1">Single-pass type IV membrane protein</topology>
    </subcellularLocation>
</comment>
<dbReference type="GO" id="GO:0012507">
    <property type="term" value="C:ER to Golgi transport vesicle membrane"/>
    <property type="evidence" value="ECO:0007669"/>
    <property type="project" value="TreeGrafter"/>
</dbReference>
<evidence type="ECO:0000256" key="4">
    <source>
        <dbReference type="ARBA" id="ARBA00022927"/>
    </source>
</evidence>
<dbReference type="SUPFAM" id="SSF58038">
    <property type="entry name" value="SNARE fusion complex"/>
    <property type="match status" value="1"/>
</dbReference>
<keyword evidence="6 8" id="KW-0472">Membrane</keyword>
<evidence type="ECO:0000256" key="5">
    <source>
        <dbReference type="ARBA" id="ARBA00022989"/>
    </source>
</evidence>
<dbReference type="GO" id="GO:0005484">
    <property type="term" value="F:SNAP receptor activity"/>
    <property type="evidence" value="ECO:0007669"/>
    <property type="project" value="InterPro"/>
</dbReference>
<gene>
    <name evidence="10" type="ORF">PBRA_004129</name>
    <name evidence="11" type="ORF">PLBR_LOCUS3400</name>
</gene>
<dbReference type="GO" id="GO:0031201">
    <property type="term" value="C:SNARE complex"/>
    <property type="evidence" value="ECO:0007669"/>
    <property type="project" value="InterPro"/>
</dbReference>
<evidence type="ECO:0000256" key="6">
    <source>
        <dbReference type="ARBA" id="ARBA00023136"/>
    </source>
</evidence>
<dbReference type="Gene3D" id="1.20.5.110">
    <property type="match status" value="1"/>
</dbReference>
<evidence type="ECO:0000313" key="12">
    <source>
        <dbReference type="Proteomes" id="UP000039324"/>
    </source>
</evidence>
<dbReference type="CDD" id="cd15861">
    <property type="entry name" value="SNARE_SNAP25N_23N_29N_SEC9N"/>
    <property type="match status" value="1"/>
</dbReference>
<feature type="domain" description="T-SNARE coiled-coil homology" evidence="9">
    <location>
        <begin position="124"/>
        <end position="191"/>
    </location>
</feature>
<dbReference type="InterPro" id="IPR000727">
    <property type="entry name" value="T_SNARE_dom"/>
</dbReference>
<name>A0A0G4IJI0_PLABS</name>
<keyword evidence="7" id="KW-0175">Coiled coil</keyword>
<dbReference type="EMBL" id="OVEO01000005">
    <property type="protein sequence ID" value="SPQ96185.1"/>
    <property type="molecule type" value="Genomic_DNA"/>
</dbReference>
<dbReference type="GO" id="GO:0000149">
    <property type="term" value="F:SNARE binding"/>
    <property type="evidence" value="ECO:0007669"/>
    <property type="project" value="TreeGrafter"/>
</dbReference>
<keyword evidence="5 8" id="KW-1133">Transmembrane helix</keyword>
<keyword evidence="4" id="KW-0653">Protein transport</keyword>
<dbReference type="InterPro" id="IPR044766">
    <property type="entry name" value="NPSN/SNAP25-like_N_SNARE"/>
</dbReference>
<dbReference type="PANTHER" id="PTHR21230">
    <property type="entry name" value="VESICLE TRANSPORT V-SNARE PROTEIN VTI1-RELATED"/>
    <property type="match status" value="1"/>
</dbReference>
<proteinExistence type="predicted"/>
<evidence type="ECO:0000256" key="3">
    <source>
        <dbReference type="ARBA" id="ARBA00022692"/>
    </source>
</evidence>
<dbReference type="GO" id="GO:0005789">
    <property type="term" value="C:endoplasmic reticulum membrane"/>
    <property type="evidence" value="ECO:0007669"/>
    <property type="project" value="TreeGrafter"/>
</dbReference>
<evidence type="ECO:0000256" key="2">
    <source>
        <dbReference type="ARBA" id="ARBA00022448"/>
    </source>
</evidence>
<dbReference type="EMBL" id="CDSF01000013">
    <property type="protein sequence ID" value="CEO95363.1"/>
    <property type="molecule type" value="Genomic_DNA"/>
</dbReference>
<dbReference type="GO" id="GO:0031902">
    <property type="term" value="C:late endosome membrane"/>
    <property type="evidence" value="ECO:0007669"/>
    <property type="project" value="TreeGrafter"/>
</dbReference>
<dbReference type="GO" id="GO:0005794">
    <property type="term" value="C:Golgi apparatus"/>
    <property type="evidence" value="ECO:0007669"/>
    <property type="project" value="TreeGrafter"/>
</dbReference>
<dbReference type="Pfam" id="PF12352">
    <property type="entry name" value="V-SNARE_C"/>
    <property type="match status" value="1"/>
</dbReference>
<evidence type="ECO:0000256" key="7">
    <source>
        <dbReference type="SAM" id="Coils"/>
    </source>
</evidence>